<evidence type="ECO:0000256" key="6">
    <source>
        <dbReference type="ARBA" id="ARBA00022967"/>
    </source>
</evidence>
<dbReference type="CDD" id="cd03225">
    <property type="entry name" value="ABC_cobalt_CbiO_domain1"/>
    <property type="match status" value="1"/>
</dbReference>
<keyword evidence="6" id="KW-1278">Translocase</keyword>
<sequence>MLEGRNLTFSYLKDDLVLENVSIQVKTGRIQTVLGPNGSGKTTLLLLVSGLLRPLSGEVLLDGKNLFEMLPGARRYIGVMFQNPDDHLFSPTVRDELLFTLSQLELTRGEVEAKIQLVANMLHLEHLLNKPVHALSFGEKRRVALASIIIYDPTYLLLDEPFANLDPKTTALFLKLLCDLRKSRGILLASQDVALAEKISDYVYILSNKKIIWEGEPPIPRNILDEAGLQTEIAPCSFGQSTR</sequence>
<dbReference type="AlphaFoldDB" id="A0A3G1A5E6"/>
<evidence type="ECO:0000313" key="10">
    <source>
        <dbReference type="EMBL" id="AJB41195.1"/>
    </source>
</evidence>
<dbReference type="InterPro" id="IPR003439">
    <property type="entry name" value="ABC_transporter-like_ATP-bd"/>
</dbReference>
<dbReference type="SMART" id="SM00382">
    <property type="entry name" value="AAA"/>
    <property type="match status" value="1"/>
</dbReference>
<dbReference type="STRING" id="697581.TCARB_0117"/>
<evidence type="ECO:0000256" key="4">
    <source>
        <dbReference type="ARBA" id="ARBA00022741"/>
    </source>
</evidence>
<dbReference type="PROSITE" id="PS50893">
    <property type="entry name" value="ABC_TRANSPORTER_2"/>
    <property type="match status" value="1"/>
</dbReference>
<organism evidence="10 11">
    <name type="scientific">Thermofilum adornatum 1505</name>
    <dbReference type="NCBI Taxonomy" id="697581"/>
    <lineage>
        <taxon>Archaea</taxon>
        <taxon>Thermoproteota</taxon>
        <taxon>Thermoprotei</taxon>
        <taxon>Thermofilales</taxon>
        <taxon>Thermofilaceae</taxon>
        <taxon>Thermofilum</taxon>
    </lineage>
</organism>
<evidence type="ECO:0000256" key="2">
    <source>
        <dbReference type="ARBA" id="ARBA00022448"/>
    </source>
</evidence>
<dbReference type="Pfam" id="PF00005">
    <property type="entry name" value="ABC_tran"/>
    <property type="match status" value="1"/>
</dbReference>
<dbReference type="InterPro" id="IPR050095">
    <property type="entry name" value="ECF_ABC_transporter_ATP-bd"/>
</dbReference>
<keyword evidence="5" id="KW-0067">ATP-binding</keyword>
<dbReference type="RefSeq" id="WP_020962703.1">
    <property type="nucleotide sequence ID" value="NZ_CP007493.1"/>
</dbReference>
<accession>A0A3G1A5E6</accession>
<protein>
    <submittedName>
        <fullName evidence="10">ATPase component NikO of energizing module of nickel ECF transporter</fullName>
    </submittedName>
</protein>
<dbReference type="InterPro" id="IPR027417">
    <property type="entry name" value="P-loop_NTPase"/>
</dbReference>
<dbReference type="SUPFAM" id="SSF52540">
    <property type="entry name" value="P-loop containing nucleoside triphosphate hydrolases"/>
    <property type="match status" value="1"/>
</dbReference>
<dbReference type="GeneID" id="16573695"/>
<dbReference type="GO" id="GO:0016887">
    <property type="term" value="F:ATP hydrolysis activity"/>
    <property type="evidence" value="ECO:0007669"/>
    <property type="project" value="InterPro"/>
</dbReference>
<dbReference type="EMBL" id="CP007493">
    <property type="protein sequence ID" value="AJB41195.1"/>
    <property type="molecule type" value="Genomic_DNA"/>
</dbReference>
<comment type="subcellular location">
    <subcellularLocation>
        <location evidence="1">Cell membrane</location>
        <topology evidence="1">Peripheral membrane protein</topology>
    </subcellularLocation>
</comment>
<dbReference type="PANTHER" id="PTHR43553:SF27">
    <property type="entry name" value="ENERGY-COUPLING FACTOR TRANSPORTER ATP-BINDING PROTEIN ECFA2"/>
    <property type="match status" value="1"/>
</dbReference>
<dbReference type="GO" id="GO:0005524">
    <property type="term" value="F:ATP binding"/>
    <property type="evidence" value="ECO:0007669"/>
    <property type="project" value="UniProtKB-KW"/>
</dbReference>
<dbReference type="Proteomes" id="UP000266720">
    <property type="component" value="Chromosome"/>
</dbReference>
<dbReference type="InterPro" id="IPR017871">
    <property type="entry name" value="ABC_transporter-like_CS"/>
</dbReference>
<evidence type="ECO:0000256" key="1">
    <source>
        <dbReference type="ARBA" id="ARBA00004202"/>
    </source>
</evidence>
<keyword evidence="7" id="KW-0472">Membrane</keyword>
<proteinExistence type="predicted"/>
<reference evidence="11" key="1">
    <citation type="book" date="2010" name="EXTREMOPHILES" publisher="0:0-0">
        <title>Complete genome sequences of ten hyperthermophilic archaea reveal their metabolic capabilities and possible ecological roles.</title>
        <editorList>
            <person name="?"/>
        </editorList>
        <authorList>
            <person name="Ravin N.V."/>
            <person name="Mardanov A.V."/>
            <person name="Bonch-Osmolovskaya E.A."/>
            <person name="Skryabin K.G."/>
        </authorList>
    </citation>
    <scope>NUCLEOTIDE SEQUENCE [LARGE SCALE GENOMIC DNA]</scope>
    <source>
        <strain evidence="11">1505</strain>
    </source>
</reference>
<evidence type="ECO:0000256" key="3">
    <source>
        <dbReference type="ARBA" id="ARBA00022475"/>
    </source>
</evidence>
<evidence type="ECO:0000313" key="11">
    <source>
        <dbReference type="Proteomes" id="UP000266720"/>
    </source>
</evidence>
<evidence type="ECO:0000256" key="5">
    <source>
        <dbReference type="ARBA" id="ARBA00022840"/>
    </source>
</evidence>
<keyword evidence="2" id="KW-0813">Transport</keyword>
<name>A0A3G1A5E6_9CREN</name>
<feature type="domain" description="ABC transporter" evidence="9">
    <location>
        <begin position="2"/>
        <end position="233"/>
    </location>
</feature>
<keyword evidence="4" id="KW-0547">Nucleotide-binding</keyword>
<dbReference type="InterPro" id="IPR003593">
    <property type="entry name" value="AAA+_ATPase"/>
</dbReference>
<evidence type="ECO:0000256" key="8">
    <source>
        <dbReference type="ARBA" id="ARBA00025157"/>
    </source>
</evidence>
<dbReference type="KEGG" id="tcb:TCARB_0117"/>
<dbReference type="InterPro" id="IPR015856">
    <property type="entry name" value="ABC_transpr_CbiO/EcfA_su"/>
</dbReference>
<dbReference type="GeneID" id="25405578"/>
<evidence type="ECO:0000256" key="7">
    <source>
        <dbReference type="ARBA" id="ARBA00023136"/>
    </source>
</evidence>
<dbReference type="Gene3D" id="3.40.50.300">
    <property type="entry name" value="P-loop containing nucleotide triphosphate hydrolases"/>
    <property type="match status" value="1"/>
</dbReference>
<dbReference type="GO" id="GO:0042626">
    <property type="term" value="F:ATPase-coupled transmembrane transporter activity"/>
    <property type="evidence" value="ECO:0007669"/>
    <property type="project" value="TreeGrafter"/>
</dbReference>
<dbReference type="PROSITE" id="PS00211">
    <property type="entry name" value="ABC_TRANSPORTER_1"/>
    <property type="match status" value="1"/>
</dbReference>
<dbReference type="GO" id="GO:0043190">
    <property type="term" value="C:ATP-binding cassette (ABC) transporter complex"/>
    <property type="evidence" value="ECO:0007669"/>
    <property type="project" value="TreeGrafter"/>
</dbReference>
<comment type="function">
    <text evidence="8">Probably part of an ABC transporter complex. Responsible for energy coupling to the transport system.</text>
</comment>
<dbReference type="PANTHER" id="PTHR43553">
    <property type="entry name" value="HEAVY METAL TRANSPORTER"/>
    <property type="match status" value="1"/>
</dbReference>
<keyword evidence="3" id="KW-1003">Cell membrane</keyword>
<evidence type="ECO:0000259" key="9">
    <source>
        <dbReference type="PROSITE" id="PS50893"/>
    </source>
</evidence>
<gene>
    <name evidence="10" type="ORF">TCARB_0117</name>
</gene>